<reference evidence="2" key="1">
    <citation type="submission" date="2019-08" db="EMBL/GenBank/DDBJ databases">
        <authorList>
            <person name="Kucharzyk K."/>
            <person name="Murdoch R.W."/>
            <person name="Higgins S."/>
            <person name="Loffler F."/>
        </authorList>
    </citation>
    <scope>NUCLEOTIDE SEQUENCE</scope>
</reference>
<evidence type="ECO:0000313" key="2">
    <source>
        <dbReference type="EMBL" id="MPM26972.1"/>
    </source>
</evidence>
<gene>
    <name evidence="2" type="ORF">SDC9_73477</name>
</gene>
<feature type="region of interest" description="Disordered" evidence="1">
    <location>
        <begin position="501"/>
        <end position="545"/>
    </location>
</feature>
<organism evidence="2">
    <name type="scientific">bioreactor metagenome</name>
    <dbReference type="NCBI Taxonomy" id="1076179"/>
    <lineage>
        <taxon>unclassified sequences</taxon>
        <taxon>metagenomes</taxon>
        <taxon>ecological metagenomes</taxon>
    </lineage>
</organism>
<dbReference type="EMBL" id="VSSQ01004875">
    <property type="protein sequence ID" value="MPM26972.1"/>
    <property type="molecule type" value="Genomic_DNA"/>
</dbReference>
<sequence>MGGSGTANGPRVHPRGPLRRAVRVRPCRTRQAVPYVSVGALVEGRAVERLRLVMRTLAPGDGLRGAGLQRADQLGSGAADDALLGVLLEAGTGVGDVEVAHGELADPVLGAERGVLDALHRQLLRVVAQRRALGVEDGVVVAAAQPQRHRPGDGRAHPTLQRLAQHQRLRVEPATLVHQATEATTLVVVVRHGVLVVDSVEQPLVGDVQQRHARRLVDAAGLGLDDPVLDLVGDAEPVTATDGVGLQHQLDGGGEGPAVDLDRAALLEADGDLLGLHLDALVPGLDTHDRFDDVQTGVEHLELLGLVGRAPDVGVGGIRLLLGVAVGQVALAQPLRHLVAPTELVDEVHVQPRLVDLQLRVGHQPVAVEPLDVVALVGGAVAPDVDVVLLHRPHQQGAGDGAPQRGGVEVRLARGPDVEGAALESGQPLLDQCLTAVHQAGDIGAVRSGTPRDRGDVRLVVLPDVGGVRARNRALLAHPGDGDGGVETSGEGEADALADRQGSQNLGHGGQPIVPAPPPGGPSVRPRAAPGRAREASGQKPSRLRYFGSRCQSFITLTLRSR</sequence>
<proteinExistence type="predicted"/>
<dbReference type="AlphaFoldDB" id="A0A644YE88"/>
<comment type="caution">
    <text evidence="2">The sequence shown here is derived from an EMBL/GenBank/DDBJ whole genome shotgun (WGS) entry which is preliminary data.</text>
</comment>
<feature type="compositionally biased region" description="Low complexity" evidence="1">
    <location>
        <begin position="522"/>
        <end position="531"/>
    </location>
</feature>
<accession>A0A644YE88</accession>
<evidence type="ECO:0000256" key="1">
    <source>
        <dbReference type="SAM" id="MobiDB-lite"/>
    </source>
</evidence>
<name>A0A644YE88_9ZZZZ</name>
<protein>
    <submittedName>
        <fullName evidence="2">Uncharacterized protein</fullName>
    </submittedName>
</protein>